<dbReference type="OrthoDB" id="5148800at2"/>
<feature type="transmembrane region" description="Helical" evidence="1">
    <location>
        <begin position="39"/>
        <end position="58"/>
    </location>
</feature>
<feature type="transmembrane region" description="Helical" evidence="1">
    <location>
        <begin position="12"/>
        <end position="33"/>
    </location>
</feature>
<dbReference type="Proteomes" id="UP000564629">
    <property type="component" value="Unassembled WGS sequence"/>
</dbReference>
<evidence type="ECO:0000259" key="2">
    <source>
        <dbReference type="Pfam" id="PF10756"/>
    </source>
</evidence>
<sequence>MQTDVVEFRPRFGRWLVVMVAAVAGAGAVSGLVEDPAQTVRYLPVLALVVVLVWAAYWRPAVVVSPAGVEIRNVTRTIEIPWPAVQAVTTQYALTLQTAYGTYAAWAAPAPSRTRVKLAARPDARNLPETAYRDTTVAIGDLANTDSGQAAALVRYRWEELRDAGALDDPRLERPAPVVRWHGRTLALVGVLVVAGALAPLL</sequence>
<dbReference type="InterPro" id="IPR019692">
    <property type="entry name" value="CFP-6_PH"/>
</dbReference>
<keyword evidence="1" id="KW-0812">Transmembrane</keyword>
<keyword evidence="1" id="KW-1133">Transmembrane helix</keyword>
<evidence type="ECO:0000313" key="6">
    <source>
        <dbReference type="Proteomes" id="UP000564629"/>
    </source>
</evidence>
<accession>A0A511F934</accession>
<comment type="caution">
    <text evidence="3">The sequence shown here is derived from an EMBL/GenBank/DDBJ whole genome shotgun (WGS) entry which is preliminary data.</text>
</comment>
<evidence type="ECO:0000313" key="3">
    <source>
        <dbReference type="EMBL" id="GEL45740.1"/>
    </source>
</evidence>
<evidence type="ECO:0000313" key="5">
    <source>
        <dbReference type="Proteomes" id="UP000321723"/>
    </source>
</evidence>
<dbReference type="Proteomes" id="UP000321723">
    <property type="component" value="Unassembled WGS sequence"/>
</dbReference>
<reference evidence="4 6" key="2">
    <citation type="submission" date="2020-08" db="EMBL/GenBank/DDBJ databases">
        <title>Sequencing the genomes of 1000 actinobacteria strains.</title>
        <authorList>
            <person name="Klenk H.-P."/>
        </authorList>
    </citation>
    <scope>NUCLEOTIDE SEQUENCE [LARGE SCALE GENOMIC DNA]</scope>
    <source>
        <strain evidence="4 6">DSM 9581</strain>
    </source>
</reference>
<proteinExistence type="predicted"/>
<evidence type="ECO:0000313" key="4">
    <source>
        <dbReference type="EMBL" id="MBB5471899.1"/>
    </source>
</evidence>
<keyword evidence="1" id="KW-0472">Membrane</keyword>
<dbReference type="Pfam" id="PF10756">
    <property type="entry name" value="bPH_6"/>
    <property type="match status" value="1"/>
</dbReference>
<organism evidence="3 5">
    <name type="scientific">Cellulomonas hominis</name>
    <dbReference type="NCBI Taxonomy" id="156981"/>
    <lineage>
        <taxon>Bacteria</taxon>
        <taxon>Bacillati</taxon>
        <taxon>Actinomycetota</taxon>
        <taxon>Actinomycetes</taxon>
        <taxon>Micrococcales</taxon>
        <taxon>Cellulomonadaceae</taxon>
        <taxon>Cellulomonas</taxon>
    </lineage>
</organism>
<protein>
    <recommendedName>
        <fullName evidence="2">Low molecular weight protein antigen 6 PH domain-containing protein</fullName>
    </recommendedName>
</protein>
<feature type="domain" description="Low molecular weight protein antigen 6 PH" evidence="2">
    <location>
        <begin position="59"/>
        <end position="111"/>
    </location>
</feature>
<name>A0A511F934_9CELL</name>
<evidence type="ECO:0000256" key="1">
    <source>
        <dbReference type="SAM" id="Phobius"/>
    </source>
</evidence>
<gene>
    <name evidence="3" type="ORF">CHO01_08560</name>
    <name evidence="4" type="ORF">HNR08_000635</name>
</gene>
<reference evidence="3 5" key="1">
    <citation type="submission" date="2019-07" db="EMBL/GenBank/DDBJ databases">
        <title>Whole genome shotgun sequence of Cellulomonas hominis NBRC 16055.</title>
        <authorList>
            <person name="Hosoyama A."/>
            <person name="Uohara A."/>
            <person name="Ohji S."/>
            <person name="Ichikawa N."/>
        </authorList>
    </citation>
    <scope>NUCLEOTIDE SEQUENCE [LARGE SCALE GENOMIC DNA]</scope>
    <source>
        <strain evidence="3 5">NBRC 16055</strain>
    </source>
</reference>
<dbReference type="RefSeq" id="WP_146834090.1">
    <property type="nucleotide sequence ID" value="NZ_BJVQ01000007.1"/>
</dbReference>
<dbReference type="EMBL" id="BJVQ01000007">
    <property type="protein sequence ID" value="GEL45740.1"/>
    <property type="molecule type" value="Genomic_DNA"/>
</dbReference>
<dbReference type="EMBL" id="JACHDN010000001">
    <property type="protein sequence ID" value="MBB5471899.1"/>
    <property type="molecule type" value="Genomic_DNA"/>
</dbReference>
<dbReference type="AlphaFoldDB" id="A0A511F934"/>
<keyword evidence="5" id="KW-1185">Reference proteome</keyword>